<evidence type="ECO:0000313" key="1">
    <source>
        <dbReference type="EMBL" id="KAI0047054.1"/>
    </source>
</evidence>
<proteinExistence type="predicted"/>
<keyword evidence="2" id="KW-1185">Reference proteome</keyword>
<accession>A0ACB8RSS1</accession>
<dbReference type="Proteomes" id="UP000814033">
    <property type="component" value="Unassembled WGS sequence"/>
</dbReference>
<protein>
    <submittedName>
        <fullName evidence="1">Uncharacterized protein</fullName>
    </submittedName>
</protein>
<reference evidence="1" key="2">
    <citation type="journal article" date="2022" name="New Phytol.">
        <title>Evolutionary transition to the ectomycorrhizal habit in the genomes of a hyperdiverse lineage of mushroom-forming fungi.</title>
        <authorList>
            <person name="Looney B."/>
            <person name="Miyauchi S."/>
            <person name="Morin E."/>
            <person name="Drula E."/>
            <person name="Courty P.E."/>
            <person name="Kohler A."/>
            <person name="Kuo A."/>
            <person name="LaButti K."/>
            <person name="Pangilinan J."/>
            <person name="Lipzen A."/>
            <person name="Riley R."/>
            <person name="Andreopoulos W."/>
            <person name="He G."/>
            <person name="Johnson J."/>
            <person name="Nolan M."/>
            <person name="Tritt A."/>
            <person name="Barry K.W."/>
            <person name="Grigoriev I.V."/>
            <person name="Nagy L.G."/>
            <person name="Hibbett D."/>
            <person name="Henrissat B."/>
            <person name="Matheny P.B."/>
            <person name="Labbe J."/>
            <person name="Martin F.M."/>
        </authorList>
    </citation>
    <scope>NUCLEOTIDE SEQUENCE</scope>
    <source>
        <strain evidence="1">FP105234-sp</strain>
    </source>
</reference>
<gene>
    <name evidence="1" type="ORF">FA95DRAFT_1493111</name>
</gene>
<evidence type="ECO:0000313" key="2">
    <source>
        <dbReference type="Proteomes" id="UP000814033"/>
    </source>
</evidence>
<name>A0ACB8RSS1_9AGAM</name>
<dbReference type="EMBL" id="MU275912">
    <property type="protein sequence ID" value="KAI0047054.1"/>
    <property type="molecule type" value="Genomic_DNA"/>
</dbReference>
<reference evidence="1" key="1">
    <citation type="submission" date="2021-02" db="EMBL/GenBank/DDBJ databases">
        <authorList>
            <consortium name="DOE Joint Genome Institute"/>
            <person name="Ahrendt S."/>
            <person name="Looney B.P."/>
            <person name="Miyauchi S."/>
            <person name="Morin E."/>
            <person name="Drula E."/>
            <person name="Courty P.E."/>
            <person name="Chicoki N."/>
            <person name="Fauchery L."/>
            <person name="Kohler A."/>
            <person name="Kuo A."/>
            <person name="Labutti K."/>
            <person name="Pangilinan J."/>
            <person name="Lipzen A."/>
            <person name="Riley R."/>
            <person name="Andreopoulos W."/>
            <person name="He G."/>
            <person name="Johnson J."/>
            <person name="Barry K.W."/>
            <person name="Grigoriev I.V."/>
            <person name="Nagy L."/>
            <person name="Hibbett D."/>
            <person name="Henrissat B."/>
            <person name="Matheny P.B."/>
            <person name="Labbe J."/>
            <person name="Martin F."/>
        </authorList>
    </citation>
    <scope>NUCLEOTIDE SEQUENCE</scope>
    <source>
        <strain evidence="1">FP105234-sp</strain>
    </source>
</reference>
<comment type="caution">
    <text evidence="1">The sequence shown here is derived from an EMBL/GenBank/DDBJ whole genome shotgun (WGS) entry which is preliminary data.</text>
</comment>
<organism evidence="1 2">
    <name type="scientific">Auriscalpium vulgare</name>
    <dbReference type="NCBI Taxonomy" id="40419"/>
    <lineage>
        <taxon>Eukaryota</taxon>
        <taxon>Fungi</taxon>
        <taxon>Dikarya</taxon>
        <taxon>Basidiomycota</taxon>
        <taxon>Agaricomycotina</taxon>
        <taxon>Agaricomycetes</taxon>
        <taxon>Russulales</taxon>
        <taxon>Auriscalpiaceae</taxon>
        <taxon>Auriscalpium</taxon>
    </lineage>
</organism>
<sequence>MRFLSLIWTWFSTLITRRVLARLLSTFLCTIVVVIRPWSRLGGRLAFLVLTLKELVFAVQDNLAQHVEACVLNITGALWAIAMSSFARYLSSRCPDQSVSSRTIPAVFLVLVVCIAGWAKSRLPRLQSSTRITCFVTIFILTTDVGESSLKFENSPHFVWITLSAVIICLFSSLLLLRWTSNHFAEHLARTFAMLHTCLAMSLEDALDSGRPVDRLPTETAANFKALMTSLLPQSVLLNTAYAQAAFELRVGRLSVQSLKPLIGIVEHIRRELSWGRSPAEYHHDSKHLESFRKPTLELGHAILTTMKAIEMSISELFCGNAEALPHTPHDLISRAQEELHHARNAAREELRSIFDALDIEQRAGNSKFWLSRELSDPCLLMISLLQMAHEMHSALTVLNMIILTHRTSTTRLWHPRFSLAWLGLALPTVIVDDRAATNDVPELFESESHISMAEVRQGLAERKEVQVDAQTLASDKEKVKEYSVVHRSVLYVRPRWNGRRVLRARLALATVLRSIVHSTHLKHAIKNGIGVGLLCLPAFLPAGSSGQKWFSYAHGQWAAVSYVWVLETNLGATWRMGYLRISGTILGATYSYITWLICRRNPYGLVAMVTAFDIPMSWIIINSKVSSLGVVASVTLPPIVLSQYVNESEDTSVNILAVYRAALISAGVIAALLVNAFVFPRHCRVLFLRGTSHTLGMLSQLYLALGRELFQKGHPSTSSDRHKTLHLELEIRSSLYRLTQLIQTMQDEISILPKPMRQYRNTVAALQHILDIMTGIRKVRENIPIQETVLSVFRERREFVSCVCISLYASEHAFRVRQPLPQFLPSARHALQRLVTQMEDSIRAARAQDPHAMGLSLVYAFAESELLKDMVDTLEGLLNICRTLFGAATWLEERHWSEVTVIEENVHHGWYSTL</sequence>